<gene>
    <name evidence="6" type="ORF">FGL98_19640</name>
</gene>
<evidence type="ECO:0000256" key="2">
    <source>
        <dbReference type="ARBA" id="ARBA00023125"/>
    </source>
</evidence>
<evidence type="ECO:0000256" key="4">
    <source>
        <dbReference type="SAM" id="MobiDB-lite"/>
    </source>
</evidence>
<evidence type="ECO:0000313" key="7">
    <source>
        <dbReference type="Proteomes" id="UP000320244"/>
    </source>
</evidence>
<dbReference type="InterPro" id="IPR000485">
    <property type="entry name" value="AsnC-type_HTH_dom"/>
</dbReference>
<sequence length="335" mass="36100">MSSSLVDSLDLQIVAALQIDARVAWRTVAVALDEQERTIARRGARLLSSGAVRVTGLSTFGESLLVRVRCAPGTTRIAAQALAARRDTTFSYLLAGAADCCAELICPPARLNTLLLDDLPAVPGVTSCESLPVLRYLRAIHEWHPFALPQPAVDLLQGAPVVTPDAATSTQQRSTVDRAILRALREDGRTTHEDLARLAGISPSTARRRVEAMRAEGALFIRAVANPTMLGLGVQAMLWVCTAPTRIESASATLLSSPQVRYAAVISGRYQLAVEVAVPERSDLYDFVTRAAWLDHVESVETTLVIQALKSSGVPMPQPRTDNTSRWPAADRAPH</sequence>
<dbReference type="Proteomes" id="UP000320244">
    <property type="component" value="Unassembled WGS sequence"/>
</dbReference>
<evidence type="ECO:0000259" key="5">
    <source>
        <dbReference type="PROSITE" id="PS50956"/>
    </source>
</evidence>
<name>A0A563DU63_9MICO</name>
<dbReference type="OrthoDB" id="4050641at2"/>
<dbReference type="PROSITE" id="PS50956">
    <property type="entry name" value="HTH_ASNC_2"/>
    <property type="match status" value="1"/>
</dbReference>
<proteinExistence type="predicted"/>
<evidence type="ECO:0000256" key="3">
    <source>
        <dbReference type="ARBA" id="ARBA00023163"/>
    </source>
</evidence>
<dbReference type="SUPFAM" id="SSF54909">
    <property type="entry name" value="Dimeric alpha+beta barrel"/>
    <property type="match status" value="1"/>
</dbReference>
<dbReference type="InterPro" id="IPR019888">
    <property type="entry name" value="Tscrpt_reg_AsnC-like"/>
</dbReference>
<dbReference type="PRINTS" id="PR00033">
    <property type="entry name" value="HTHASNC"/>
</dbReference>
<dbReference type="Gene3D" id="3.30.70.920">
    <property type="match status" value="1"/>
</dbReference>
<dbReference type="InterPro" id="IPR019887">
    <property type="entry name" value="Tscrpt_reg_AsnC/Lrp_C"/>
</dbReference>
<dbReference type="Gene3D" id="1.10.10.10">
    <property type="entry name" value="Winged helix-like DNA-binding domain superfamily/Winged helix DNA-binding domain"/>
    <property type="match status" value="2"/>
</dbReference>
<dbReference type="Pfam" id="PF01037">
    <property type="entry name" value="AsnC_trans_reg"/>
    <property type="match status" value="1"/>
</dbReference>
<protein>
    <submittedName>
        <fullName evidence="6">Lrp/AsnC family transcriptional regulator</fullName>
    </submittedName>
</protein>
<evidence type="ECO:0000256" key="1">
    <source>
        <dbReference type="ARBA" id="ARBA00023015"/>
    </source>
</evidence>
<evidence type="ECO:0000313" key="6">
    <source>
        <dbReference type="EMBL" id="TWP33800.1"/>
    </source>
</evidence>
<dbReference type="SUPFAM" id="SSF46785">
    <property type="entry name" value="Winged helix' DNA-binding domain"/>
    <property type="match status" value="1"/>
</dbReference>
<dbReference type="SMART" id="SM00344">
    <property type="entry name" value="HTH_ASNC"/>
    <property type="match status" value="1"/>
</dbReference>
<dbReference type="InterPro" id="IPR036388">
    <property type="entry name" value="WH-like_DNA-bd_sf"/>
</dbReference>
<dbReference type="AlphaFoldDB" id="A0A563DU63"/>
<reference evidence="6 7" key="2">
    <citation type="submission" date="2019-08" db="EMBL/GenBank/DDBJ databases">
        <title>Jejuicoccus antrihumi gen. nov., sp. nov., a new member of the family Dermacoccaceae isolated from a cave.</title>
        <authorList>
            <person name="Schumann P."/>
            <person name="Kim I.S."/>
        </authorList>
    </citation>
    <scope>NUCLEOTIDE SEQUENCE [LARGE SCALE GENOMIC DNA]</scope>
    <source>
        <strain evidence="6 7">C5-26</strain>
    </source>
</reference>
<keyword evidence="7" id="KW-1185">Reference proteome</keyword>
<keyword evidence="1" id="KW-0805">Transcription regulation</keyword>
<feature type="domain" description="HTH asnC-type" evidence="5">
    <location>
        <begin position="176"/>
        <end position="233"/>
    </location>
</feature>
<dbReference type="RefSeq" id="WP_146319656.1">
    <property type="nucleotide sequence ID" value="NZ_VCQV01000035.1"/>
</dbReference>
<accession>A0A563DU63</accession>
<organism evidence="6 7">
    <name type="scientific">Leekyejoonella antrihumi</name>
    <dbReference type="NCBI Taxonomy" id="1660198"/>
    <lineage>
        <taxon>Bacteria</taxon>
        <taxon>Bacillati</taxon>
        <taxon>Actinomycetota</taxon>
        <taxon>Actinomycetes</taxon>
        <taxon>Micrococcales</taxon>
        <taxon>Dermacoccaceae</taxon>
        <taxon>Leekyejoonella</taxon>
    </lineage>
</organism>
<dbReference type="GO" id="GO:0043565">
    <property type="term" value="F:sequence-specific DNA binding"/>
    <property type="evidence" value="ECO:0007669"/>
    <property type="project" value="InterPro"/>
</dbReference>
<feature type="region of interest" description="Disordered" evidence="4">
    <location>
        <begin position="315"/>
        <end position="335"/>
    </location>
</feature>
<dbReference type="InterPro" id="IPR011991">
    <property type="entry name" value="ArsR-like_HTH"/>
</dbReference>
<dbReference type="GO" id="GO:0005829">
    <property type="term" value="C:cytosol"/>
    <property type="evidence" value="ECO:0007669"/>
    <property type="project" value="TreeGrafter"/>
</dbReference>
<dbReference type="InterPro" id="IPR011008">
    <property type="entry name" value="Dimeric_a/b-barrel"/>
</dbReference>
<dbReference type="EMBL" id="VCQV01000035">
    <property type="protein sequence ID" value="TWP33800.1"/>
    <property type="molecule type" value="Genomic_DNA"/>
</dbReference>
<dbReference type="CDD" id="cd00090">
    <property type="entry name" value="HTH_ARSR"/>
    <property type="match status" value="1"/>
</dbReference>
<keyword evidence="2" id="KW-0238">DNA-binding</keyword>
<dbReference type="PANTHER" id="PTHR30154">
    <property type="entry name" value="LEUCINE-RESPONSIVE REGULATORY PROTEIN"/>
    <property type="match status" value="1"/>
</dbReference>
<reference evidence="6 7" key="1">
    <citation type="submission" date="2019-05" db="EMBL/GenBank/DDBJ databases">
        <authorList>
            <person name="Lee S.D."/>
        </authorList>
    </citation>
    <scope>NUCLEOTIDE SEQUENCE [LARGE SCALE GENOMIC DNA]</scope>
    <source>
        <strain evidence="6 7">C5-26</strain>
    </source>
</reference>
<dbReference type="GO" id="GO:0043200">
    <property type="term" value="P:response to amino acid"/>
    <property type="evidence" value="ECO:0007669"/>
    <property type="project" value="TreeGrafter"/>
</dbReference>
<dbReference type="Pfam" id="PF13404">
    <property type="entry name" value="HTH_AsnC-type"/>
    <property type="match status" value="1"/>
</dbReference>
<keyword evidence="3" id="KW-0804">Transcription</keyword>
<comment type="caution">
    <text evidence="6">The sequence shown here is derived from an EMBL/GenBank/DDBJ whole genome shotgun (WGS) entry which is preliminary data.</text>
</comment>
<dbReference type="InterPro" id="IPR036390">
    <property type="entry name" value="WH_DNA-bd_sf"/>
</dbReference>
<dbReference type="PANTHER" id="PTHR30154:SF34">
    <property type="entry name" value="TRANSCRIPTIONAL REGULATOR AZLB"/>
    <property type="match status" value="1"/>
</dbReference>